<dbReference type="InterPro" id="IPR001509">
    <property type="entry name" value="Epimerase_deHydtase"/>
</dbReference>
<evidence type="ECO:0000313" key="2">
    <source>
        <dbReference type="EMBL" id="MDH5835404.1"/>
    </source>
</evidence>
<dbReference type="Proteomes" id="UP001156873">
    <property type="component" value="Unassembled WGS sequence"/>
</dbReference>
<proteinExistence type="predicted"/>
<dbReference type="Gene3D" id="3.40.50.720">
    <property type="entry name" value="NAD(P)-binding Rossmann-like Domain"/>
    <property type="match status" value="2"/>
</dbReference>
<dbReference type="PANTHER" id="PTHR12126:SF11">
    <property type="entry name" value="NADH DEHYDROGENASE [UBIQUINONE] 1 ALPHA SUBCOMPLEX SUBUNIT 9, MITOCHONDRIAL"/>
    <property type="match status" value="1"/>
</dbReference>
<feature type="domain" description="NAD-dependent epimerase/dehydratase" evidence="1">
    <location>
        <begin position="22"/>
        <end position="73"/>
    </location>
</feature>
<gene>
    <name evidence="2" type="ORF">QFW81_15940</name>
</gene>
<dbReference type="PANTHER" id="PTHR12126">
    <property type="entry name" value="NADH-UBIQUINONE OXIDOREDUCTASE 39 KDA SUBUNIT-RELATED"/>
    <property type="match status" value="1"/>
</dbReference>
<dbReference type="InterPro" id="IPR051207">
    <property type="entry name" value="ComplexI_NDUFA9_subunit"/>
</dbReference>
<dbReference type="SUPFAM" id="SSF51735">
    <property type="entry name" value="NAD(P)-binding Rossmann-fold domains"/>
    <property type="match status" value="1"/>
</dbReference>
<comment type="caution">
    <text evidence="2">The sequence shown here is derived from an EMBL/GenBank/DDBJ whole genome shotgun (WGS) entry which is preliminary data.</text>
</comment>
<evidence type="ECO:0000313" key="3">
    <source>
        <dbReference type="Proteomes" id="UP001156873"/>
    </source>
</evidence>
<accession>A0ABT6JXH2</accession>
<dbReference type="Pfam" id="PF01370">
    <property type="entry name" value="Epimerase"/>
    <property type="match status" value="2"/>
</dbReference>
<name>A0ABT6JXH2_9GAMM</name>
<dbReference type="RefSeq" id="WP_280580170.1">
    <property type="nucleotide sequence ID" value="NZ_JARXRO010000020.1"/>
</dbReference>
<feature type="domain" description="NAD-dependent epimerase/dehydratase" evidence="1">
    <location>
        <begin position="136"/>
        <end position="213"/>
    </location>
</feature>
<sequence length="305" mass="31959">MTDAVADALPNLPPRPSRGRRALVFGGSGQIGQPLLARLLHAGWQVHALSRGAQSGSSGVHWLRGDLATGRDLPAEVDAIFSCGPLDAFAARFARGDLGCARVVAFGSTSAAVKHDSIDPGERDVARRLREAEARLFDASAARGIGATVLRPTLVYGVGRDATLTRIAMLARRLHGFALPADATGLRQPVHVDDLADAAMACLDAADAAGHAYAVPGGDTMPYREMVARVLAALPARPRLWTLPPAVFRTLLAPARWAGIAAGFNDAALARMREDLVFDATPAARDLGYAPRAFAPDAAMLTPPG</sequence>
<dbReference type="InterPro" id="IPR036291">
    <property type="entry name" value="NAD(P)-bd_dom_sf"/>
</dbReference>
<organism evidence="2 3">
    <name type="scientific">Luteimonas kalidii</name>
    <dbReference type="NCBI Taxonomy" id="3042025"/>
    <lineage>
        <taxon>Bacteria</taxon>
        <taxon>Pseudomonadati</taxon>
        <taxon>Pseudomonadota</taxon>
        <taxon>Gammaproteobacteria</taxon>
        <taxon>Lysobacterales</taxon>
        <taxon>Lysobacteraceae</taxon>
        <taxon>Luteimonas</taxon>
    </lineage>
</organism>
<reference evidence="2 3" key="1">
    <citation type="submission" date="2023-04" db="EMBL/GenBank/DDBJ databases">
        <title>Luteimonas sp. M1R5S59.</title>
        <authorList>
            <person name="Sun J.-Q."/>
        </authorList>
    </citation>
    <scope>NUCLEOTIDE SEQUENCE [LARGE SCALE GENOMIC DNA]</scope>
    <source>
        <strain evidence="2 3">M1R5S59</strain>
    </source>
</reference>
<protein>
    <submittedName>
        <fullName evidence="2">NAD-dependent epimerase/dehydratase family protein</fullName>
    </submittedName>
</protein>
<evidence type="ECO:0000259" key="1">
    <source>
        <dbReference type="Pfam" id="PF01370"/>
    </source>
</evidence>
<keyword evidence="3" id="KW-1185">Reference proteome</keyword>
<dbReference type="EMBL" id="JARXRO010000020">
    <property type="protein sequence ID" value="MDH5835404.1"/>
    <property type="molecule type" value="Genomic_DNA"/>
</dbReference>